<dbReference type="EMBL" id="CP114040">
    <property type="protein sequence ID" value="WAS92854.1"/>
    <property type="molecule type" value="Genomic_DNA"/>
</dbReference>
<evidence type="ECO:0000313" key="3">
    <source>
        <dbReference type="Proteomes" id="UP001164459"/>
    </source>
</evidence>
<keyword evidence="3" id="KW-1185">Reference proteome</keyword>
<gene>
    <name evidence="2" type="ORF">O0S08_42325</name>
</gene>
<keyword evidence="1" id="KW-0732">Signal</keyword>
<feature type="chain" id="PRO_5046054871" evidence="1">
    <location>
        <begin position="25"/>
        <end position="205"/>
    </location>
</feature>
<organism evidence="2 3">
    <name type="scientific">Nannocystis punicea</name>
    <dbReference type="NCBI Taxonomy" id="2995304"/>
    <lineage>
        <taxon>Bacteria</taxon>
        <taxon>Pseudomonadati</taxon>
        <taxon>Myxococcota</taxon>
        <taxon>Polyangia</taxon>
        <taxon>Nannocystales</taxon>
        <taxon>Nannocystaceae</taxon>
        <taxon>Nannocystis</taxon>
    </lineage>
</organism>
<sequence>MLRRGSARLGLLAAGLLWARPAPVAACKPAAFIAEKFDLELVAAHRAGRPAPLSGFPARLGLHSSPYDQILSFDIGWLPLVEHTRPLPAKVERTIRRHRRRFVIQCYLQAVVFHEPIVPGRFTTVGGERDTDADARWRSTWPSDVDGTLEVMPTRDRVRLHIERPDGPLELEYRLRHRTYCDVTTDTRPPALLLVVALAVRRRRR</sequence>
<dbReference type="RefSeq" id="WP_269035210.1">
    <property type="nucleotide sequence ID" value="NZ_CP114040.1"/>
</dbReference>
<feature type="signal peptide" evidence="1">
    <location>
        <begin position="1"/>
        <end position="24"/>
    </location>
</feature>
<name>A0ABY7H1A7_9BACT</name>
<reference evidence="2" key="1">
    <citation type="submission" date="2022-11" db="EMBL/GenBank/DDBJ databases">
        <title>Minimal conservation of predation-associated metabolite biosynthetic gene clusters underscores biosynthetic potential of Myxococcota including descriptions for ten novel species: Archangium lansinium sp. nov., Myxococcus landrumus sp. nov., Nannocystis bai.</title>
        <authorList>
            <person name="Ahearne A."/>
            <person name="Stevens C."/>
            <person name="Dowd S."/>
        </authorList>
    </citation>
    <scope>NUCLEOTIDE SEQUENCE</scope>
    <source>
        <strain evidence="2">Fl3</strain>
    </source>
</reference>
<evidence type="ECO:0000256" key="1">
    <source>
        <dbReference type="SAM" id="SignalP"/>
    </source>
</evidence>
<proteinExistence type="predicted"/>
<evidence type="ECO:0000313" key="2">
    <source>
        <dbReference type="EMBL" id="WAS92854.1"/>
    </source>
</evidence>
<protein>
    <submittedName>
        <fullName evidence="2">Uncharacterized protein</fullName>
    </submittedName>
</protein>
<dbReference type="Proteomes" id="UP001164459">
    <property type="component" value="Chromosome"/>
</dbReference>
<accession>A0ABY7H1A7</accession>